<dbReference type="Pfam" id="PF01133">
    <property type="entry name" value="ER"/>
    <property type="match status" value="1"/>
</dbReference>
<dbReference type="SUPFAM" id="SSF143875">
    <property type="entry name" value="ERH-like"/>
    <property type="match status" value="1"/>
</dbReference>
<dbReference type="InterPro" id="IPR035912">
    <property type="entry name" value="EHR_sf"/>
</dbReference>
<evidence type="ECO:0000313" key="2">
    <source>
        <dbReference type="EMBL" id="WMV13994.1"/>
    </source>
</evidence>
<dbReference type="Proteomes" id="UP001234989">
    <property type="component" value="Chromosome 2"/>
</dbReference>
<evidence type="ECO:0000256" key="1">
    <source>
        <dbReference type="ARBA" id="ARBA00007491"/>
    </source>
</evidence>
<dbReference type="PANTHER" id="PTHR12373:SF0">
    <property type="entry name" value="ENHANCER OF RUDIMENTARY HOMOLOG"/>
    <property type="match status" value="1"/>
</dbReference>
<evidence type="ECO:0000313" key="3">
    <source>
        <dbReference type="Proteomes" id="UP001234989"/>
    </source>
</evidence>
<dbReference type="AlphaFoldDB" id="A0AAF0PZK0"/>
<proteinExistence type="inferred from homology"/>
<dbReference type="EMBL" id="CP133613">
    <property type="protein sequence ID" value="WMV13994.1"/>
    <property type="molecule type" value="Genomic_DNA"/>
</dbReference>
<gene>
    <name evidence="2" type="ORF">MTR67_007379</name>
</gene>
<reference evidence="2" key="1">
    <citation type="submission" date="2023-08" db="EMBL/GenBank/DDBJ databases">
        <title>A de novo genome assembly of Solanum verrucosum Schlechtendal, a Mexican diploid species geographically isolated from the other diploid A-genome species in potato relatives.</title>
        <authorList>
            <person name="Hosaka K."/>
        </authorList>
    </citation>
    <scope>NUCLEOTIDE SEQUENCE</scope>
    <source>
        <tissue evidence="2">Young leaves</tissue>
    </source>
</reference>
<keyword evidence="3" id="KW-1185">Reference proteome</keyword>
<protein>
    <submittedName>
        <fullName evidence="2">Uncharacterized protein</fullName>
    </submittedName>
</protein>
<comment type="similarity">
    <text evidence="1">Belongs to the E(R) family.</text>
</comment>
<dbReference type="PANTHER" id="PTHR12373">
    <property type="entry name" value="ENHANCER OF RUDIMENTARY ERH"/>
    <property type="match status" value="1"/>
</dbReference>
<dbReference type="Gene3D" id="3.30.2260.10">
    <property type="entry name" value="Enhancer of rudimentary"/>
    <property type="match status" value="1"/>
</dbReference>
<organism evidence="2 3">
    <name type="scientific">Solanum verrucosum</name>
    <dbReference type="NCBI Taxonomy" id="315347"/>
    <lineage>
        <taxon>Eukaryota</taxon>
        <taxon>Viridiplantae</taxon>
        <taxon>Streptophyta</taxon>
        <taxon>Embryophyta</taxon>
        <taxon>Tracheophyta</taxon>
        <taxon>Spermatophyta</taxon>
        <taxon>Magnoliopsida</taxon>
        <taxon>eudicotyledons</taxon>
        <taxon>Gunneridae</taxon>
        <taxon>Pentapetalae</taxon>
        <taxon>asterids</taxon>
        <taxon>lamiids</taxon>
        <taxon>Solanales</taxon>
        <taxon>Solanaceae</taxon>
        <taxon>Solanoideae</taxon>
        <taxon>Solaneae</taxon>
        <taxon>Solanum</taxon>
    </lineage>
</organism>
<name>A0AAF0PZK0_SOLVR</name>
<accession>A0AAF0PZK0</accession>
<dbReference type="InterPro" id="IPR000781">
    <property type="entry name" value="ERH"/>
</dbReference>
<sequence length="79" mass="9374">MDYESISQATNIICDLYERNLKELNPAIREITYSISDLYNFIDGLADMSALVYDHSIQAYLSYERQWITEIIEIIYLKR</sequence>